<gene>
    <name evidence="8" type="ORF">FOMPIDRAFT_162757</name>
</gene>
<proteinExistence type="inferred from homology"/>
<sequence length="591" mass="64226">MLLRLACRRLAPSRTTWPHVYAPVRTLVTPPRTAVSSSRWTRAGIVAGGVLTTSLVLGNVWGTLHADAPDQGADKASARPQPSLSSLVRSYVVYSMCSIPAIIDWAPTMLSACTSVPGLKQVTEAIVRATFFNQFVGGDTAEDCLPLLEELRAEGKGSLFAYSVEVDEAEAAGSAKERAEIASQTTRQIVQETLHCVDIAAGFEDKHAAKSGSVQGRKTWVALKLTAMVPRAETLHRFSRYLVATRPSSTPPVPFPGQPHPNDLDILLSRDVSKSLSQEDVKDLAQLRDDLRAICKKAQERGVRIIMDAEYTWYQPAVDAYLLALQREFNVLPRRSSSWFGTAPAPASATIQPVIYQTYQAYLRRTPEYLKQSFAAARAEGYALGVKLVRGAYHPHELAAHAPSAATTASPAGSSEVEGFGDAQGLSISPDPEPPVWLTKAETDACYDACAALLLEEVRKDVARAAVPSVGVLFGTHNWKSVDGVLQGMEKLGMARRIEGAEGPLFVPDEVAERIAIGQLYGMTDALSDHIVERTRCNTPFLLKYIPYGALSEVMPYLSRRAIENKSVLGNGAAAEERRRAGELIRKKLFG</sequence>
<dbReference type="EMBL" id="KE504214">
    <property type="protein sequence ID" value="EPS95151.1"/>
    <property type="molecule type" value="Genomic_DNA"/>
</dbReference>
<dbReference type="GO" id="GO:0004657">
    <property type="term" value="F:proline dehydrogenase activity"/>
    <property type="evidence" value="ECO:0007669"/>
    <property type="project" value="UniProtKB-EC"/>
</dbReference>
<dbReference type="InParanoid" id="S8DP62"/>
<dbReference type="FunCoup" id="S8DP62">
    <property type="interactions" value="285"/>
</dbReference>
<dbReference type="GO" id="GO:0071949">
    <property type="term" value="F:FAD binding"/>
    <property type="evidence" value="ECO:0007669"/>
    <property type="project" value="TreeGrafter"/>
</dbReference>
<evidence type="ECO:0000313" key="8">
    <source>
        <dbReference type="EMBL" id="EPS95151.1"/>
    </source>
</evidence>
<feature type="domain" description="Proline dehydrogenase" evidence="7">
    <location>
        <begin position="187"/>
        <end position="399"/>
    </location>
</feature>
<feature type="region of interest" description="Disordered" evidence="6">
    <location>
        <begin position="403"/>
        <end position="425"/>
    </location>
</feature>
<keyword evidence="9" id="KW-1185">Reference proteome</keyword>
<dbReference type="SUPFAM" id="SSF51730">
    <property type="entry name" value="FAD-linked oxidoreductase"/>
    <property type="match status" value="2"/>
</dbReference>
<dbReference type="OrthoDB" id="5464at2759"/>
<dbReference type="GO" id="GO:0010133">
    <property type="term" value="P:L-proline catabolic process to L-glutamate"/>
    <property type="evidence" value="ECO:0007669"/>
    <property type="project" value="TreeGrafter"/>
</dbReference>
<keyword evidence="3 5" id="KW-0560">Oxidoreductase</keyword>
<dbReference type="Gene3D" id="3.20.20.220">
    <property type="match status" value="1"/>
</dbReference>
<dbReference type="STRING" id="743788.S8DP62"/>
<dbReference type="eggNOG" id="KOG0186">
    <property type="taxonomic scope" value="Eukaryota"/>
</dbReference>
<dbReference type="AlphaFoldDB" id="S8DP62"/>
<dbReference type="Pfam" id="PF01619">
    <property type="entry name" value="Pro_dh"/>
    <property type="match status" value="2"/>
</dbReference>
<dbReference type="InterPro" id="IPR002872">
    <property type="entry name" value="Proline_DH_dom"/>
</dbReference>
<comment type="function">
    <text evidence="5">Converts proline to delta-1-pyrroline-5-carboxylate.</text>
</comment>
<feature type="compositionally biased region" description="Low complexity" evidence="6">
    <location>
        <begin position="403"/>
        <end position="415"/>
    </location>
</feature>
<dbReference type="GO" id="GO:0005739">
    <property type="term" value="C:mitochondrion"/>
    <property type="evidence" value="ECO:0007669"/>
    <property type="project" value="TreeGrafter"/>
</dbReference>
<dbReference type="InterPro" id="IPR015659">
    <property type="entry name" value="Proline_oxidase"/>
</dbReference>
<protein>
    <recommendedName>
        <fullName evidence="2 5">Proline dehydrogenase</fullName>
        <ecNumber evidence="2 5">1.5.5.2</ecNumber>
    </recommendedName>
</protein>
<evidence type="ECO:0000256" key="2">
    <source>
        <dbReference type="ARBA" id="ARBA00012695"/>
    </source>
</evidence>
<dbReference type="HOGENOM" id="CLU_018202_1_1_1"/>
<evidence type="ECO:0000256" key="1">
    <source>
        <dbReference type="ARBA" id="ARBA00005869"/>
    </source>
</evidence>
<dbReference type="PANTHER" id="PTHR13914">
    <property type="entry name" value="PROLINE OXIDASE"/>
    <property type="match status" value="1"/>
</dbReference>
<comment type="similarity">
    <text evidence="1 5">Belongs to the proline oxidase family.</text>
</comment>
<evidence type="ECO:0000256" key="6">
    <source>
        <dbReference type="SAM" id="MobiDB-lite"/>
    </source>
</evidence>
<evidence type="ECO:0000256" key="5">
    <source>
        <dbReference type="RuleBase" id="RU364054"/>
    </source>
</evidence>
<evidence type="ECO:0000256" key="4">
    <source>
        <dbReference type="ARBA" id="ARBA00023062"/>
    </source>
</evidence>
<comment type="catalytic activity">
    <reaction evidence="5">
        <text>L-proline + a quinone = (S)-1-pyrroline-5-carboxylate + a quinol + H(+)</text>
        <dbReference type="Rhea" id="RHEA:23784"/>
        <dbReference type="ChEBI" id="CHEBI:15378"/>
        <dbReference type="ChEBI" id="CHEBI:17388"/>
        <dbReference type="ChEBI" id="CHEBI:24646"/>
        <dbReference type="ChEBI" id="CHEBI:60039"/>
        <dbReference type="ChEBI" id="CHEBI:132124"/>
        <dbReference type="EC" id="1.5.5.2"/>
    </reaction>
</comment>
<dbReference type="PANTHER" id="PTHR13914:SF0">
    <property type="entry name" value="PROLINE DEHYDROGENASE 1, MITOCHONDRIAL"/>
    <property type="match status" value="1"/>
</dbReference>
<dbReference type="Proteomes" id="UP000015241">
    <property type="component" value="Unassembled WGS sequence"/>
</dbReference>
<evidence type="ECO:0000256" key="3">
    <source>
        <dbReference type="ARBA" id="ARBA00023002"/>
    </source>
</evidence>
<comment type="cofactor">
    <cofactor evidence="5">
        <name>FAD</name>
        <dbReference type="ChEBI" id="CHEBI:57692"/>
    </cofactor>
</comment>
<organism evidence="8 9">
    <name type="scientific">Fomitopsis schrenkii</name>
    <name type="common">Brown rot fungus</name>
    <dbReference type="NCBI Taxonomy" id="2126942"/>
    <lineage>
        <taxon>Eukaryota</taxon>
        <taxon>Fungi</taxon>
        <taxon>Dikarya</taxon>
        <taxon>Basidiomycota</taxon>
        <taxon>Agaricomycotina</taxon>
        <taxon>Agaricomycetes</taxon>
        <taxon>Polyporales</taxon>
        <taxon>Fomitopsis</taxon>
    </lineage>
</organism>
<accession>S8DP62</accession>
<feature type="domain" description="Proline dehydrogenase" evidence="7">
    <location>
        <begin position="434"/>
        <end position="568"/>
    </location>
</feature>
<keyword evidence="5" id="KW-0274">FAD</keyword>
<reference evidence="8 9" key="1">
    <citation type="journal article" date="2012" name="Science">
        <title>The Paleozoic origin of enzymatic lignin decomposition reconstructed from 31 fungal genomes.</title>
        <authorList>
            <person name="Floudas D."/>
            <person name="Binder M."/>
            <person name="Riley R."/>
            <person name="Barry K."/>
            <person name="Blanchette R.A."/>
            <person name="Henrissat B."/>
            <person name="Martinez A.T."/>
            <person name="Otillar R."/>
            <person name="Spatafora J.W."/>
            <person name="Yadav J.S."/>
            <person name="Aerts A."/>
            <person name="Benoit I."/>
            <person name="Boyd A."/>
            <person name="Carlson A."/>
            <person name="Copeland A."/>
            <person name="Coutinho P.M."/>
            <person name="de Vries R.P."/>
            <person name="Ferreira P."/>
            <person name="Findley K."/>
            <person name="Foster B."/>
            <person name="Gaskell J."/>
            <person name="Glotzer D."/>
            <person name="Gorecki P."/>
            <person name="Heitman J."/>
            <person name="Hesse C."/>
            <person name="Hori C."/>
            <person name="Igarashi K."/>
            <person name="Jurgens J.A."/>
            <person name="Kallen N."/>
            <person name="Kersten P."/>
            <person name="Kohler A."/>
            <person name="Kuees U."/>
            <person name="Kumar T.K.A."/>
            <person name="Kuo A."/>
            <person name="LaButti K."/>
            <person name="Larrondo L.F."/>
            <person name="Lindquist E."/>
            <person name="Ling A."/>
            <person name="Lombard V."/>
            <person name="Lucas S."/>
            <person name="Lundell T."/>
            <person name="Martin R."/>
            <person name="McLaughlin D.J."/>
            <person name="Morgenstern I."/>
            <person name="Morin E."/>
            <person name="Murat C."/>
            <person name="Nagy L.G."/>
            <person name="Nolan M."/>
            <person name="Ohm R.A."/>
            <person name="Patyshakuliyeva A."/>
            <person name="Rokas A."/>
            <person name="Ruiz-Duenas F.J."/>
            <person name="Sabat G."/>
            <person name="Salamov A."/>
            <person name="Samejima M."/>
            <person name="Schmutz J."/>
            <person name="Slot J.C."/>
            <person name="St John F."/>
            <person name="Stenlid J."/>
            <person name="Sun H."/>
            <person name="Sun S."/>
            <person name="Syed K."/>
            <person name="Tsang A."/>
            <person name="Wiebenga A."/>
            <person name="Young D."/>
            <person name="Pisabarro A."/>
            <person name="Eastwood D.C."/>
            <person name="Martin F."/>
            <person name="Cullen D."/>
            <person name="Grigoriev I.V."/>
            <person name="Hibbett D.S."/>
        </authorList>
    </citation>
    <scope>NUCLEOTIDE SEQUENCE</scope>
    <source>
        <strain evidence="9">FP-58527</strain>
    </source>
</reference>
<evidence type="ECO:0000313" key="9">
    <source>
        <dbReference type="Proteomes" id="UP000015241"/>
    </source>
</evidence>
<keyword evidence="4 5" id="KW-0642">Proline metabolism</keyword>
<name>S8DP62_FOMSC</name>
<dbReference type="InterPro" id="IPR029041">
    <property type="entry name" value="FAD-linked_oxidoreductase-like"/>
</dbReference>
<evidence type="ECO:0000259" key="7">
    <source>
        <dbReference type="Pfam" id="PF01619"/>
    </source>
</evidence>
<keyword evidence="5" id="KW-0285">Flavoprotein</keyword>
<dbReference type="EC" id="1.5.5.2" evidence="2 5"/>